<comment type="caution">
    <text evidence="3">The sequence shown here is derived from an EMBL/GenBank/DDBJ whole genome shotgun (WGS) entry which is preliminary data.</text>
</comment>
<accession>A0A813JL28</accession>
<feature type="region of interest" description="Disordered" evidence="1">
    <location>
        <begin position="53"/>
        <end position="73"/>
    </location>
</feature>
<evidence type="ECO:0000313" key="4">
    <source>
        <dbReference type="Proteomes" id="UP000626109"/>
    </source>
</evidence>
<organism evidence="3 4">
    <name type="scientific">Polarella glacialis</name>
    <name type="common">Dinoflagellate</name>
    <dbReference type="NCBI Taxonomy" id="89957"/>
    <lineage>
        <taxon>Eukaryota</taxon>
        <taxon>Sar</taxon>
        <taxon>Alveolata</taxon>
        <taxon>Dinophyceae</taxon>
        <taxon>Suessiales</taxon>
        <taxon>Suessiaceae</taxon>
        <taxon>Polarella</taxon>
    </lineage>
</organism>
<evidence type="ECO:0000256" key="1">
    <source>
        <dbReference type="SAM" id="MobiDB-lite"/>
    </source>
</evidence>
<evidence type="ECO:0000256" key="2">
    <source>
        <dbReference type="SAM" id="SignalP"/>
    </source>
</evidence>
<sequence length="370" mass="39660">MLAAALAAASFVSASFAAGASASAAETRRCAVGSATSALRVAADGLRSALLKGGEASSEAQEEDASALPRSSGGPWPWLAPKAWPLPSAELHRALLSAAALRGSGGAAAEEGLLCEEGALLHLLLQAYGSLAGSLRDWNTTALTLGDAGAQRTAMSDVFVAYNHFLAYQSRKAALVRRFPGERDLLDSWHFDEWEELVGLVLRSAWLSMAPQQRLQQSQCACRDTPETNSLLFDAFDELRGGGRPRSGFGLFQCNALDLEPDFSDWNTLLADALQPSAFQCIPLYIVIRAACAVRAFQEGKSWEGRRLLDAAANLLALAADCFDHTPWTSPARRGTDWPASLSSAEVFFNRAQKDSAGPQSPSEWTWERN</sequence>
<keyword evidence="2" id="KW-0732">Signal</keyword>
<feature type="signal peptide" evidence="2">
    <location>
        <begin position="1"/>
        <end position="22"/>
    </location>
</feature>
<dbReference type="AlphaFoldDB" id="A0A813JL28"/>
<dbReference type="Proteomes" id="UP000626109">
    <property type="component" value="Unassembled WGS sequence"/>
</dbReference>
<gene>
    <name evidence="3" type="ORF">PGLA2088_LOCUS23831</name>
</gene>
<evidence type="ECO:0000313" key="3">
    <source>
        <dbReference type="EMBL" id="CAE8684153.1"/>
    </source>
</evidence>
<protein>
    <submittedName>
        <fullName evidence="3">Uncharacterized protein</fullName>
    </submittedName>
</protein>
<proteinExistence type="predicted"/>
<dbReference type="EMBL" id="CAJNNW010026282">
    <property type="protein sequence ID" value="CAE8684153.1"/>
    <property type="molecule type" value="Genomic_DNA"/>
</dbReference>
<feature type="chain" id="PRO_5032393111" evidence="2">
    <location>
        <begin position="23"/>
        <end position="370"/>
    </location>
</feature>
<reference evidence="3" key="1">
    <citation type="submission" date="2021-02" db="EMBL/GenBank/DDBJ databases">
        <authorList>
            <person name="Dougan E. K."/>
            <person name="Rhodes N."/>
            <person name="Thang M."/>
            <person name="Chan C."/>
        </authorList>
    </citation>
    <scope>NUCLEOTIDE SEQUENCE</scope>
</reference>
<name>A0A813JL28_POLGL</name>